<proteinExistence type="predicted"/>
<evidence type="ECO:0000256" key="4">
    <source>
        <dbReference type="ARBA" id="ARBA00022989"/>
    </source>
</evidence>
<keyword evidence="4 6" id="KW-1133">Transmembrane helix</keyword>
<keyword evidence="8" id="KW-1185">Reference proteome</keyword>
<dbReference type="Gramene" id="TRITD5Av1G106600.10">
    <property type="protein sequence ID" value="TRITD5Av1G106600.10"/>
    <property type="gene ID" value="TRITD5Av1G106600"/>
</dbReference>
<gene>
    <name evidence="7" type="ORF">TRITD_5Av1G106600</name>
</gene>
<dbReference type="AlphaFoldDB" id="A0A9R0WM75"/>
<evidence type="ECO:0000256" key="5">
    <source>
        <dbReference type="ARBA" id="ARBA00023136"/>
    </source>
</evidence>
<evidence type="ECO:0000256" key="6">
    <source>
        <dbReference type="SAM" id="Phobius"/>
    </source>
</evidence>
<evidence type="ECO:0000256" key="2">
    <source>
        <dbReference type="ARBA" id="ARBA00022448"/>
    </source>
</evidence>
<accession>A0A9R0WM75</accession>
<dbReference type="PANTHER" id="PTHR23504:SF19">
    <property type="entry name" value="FACILITATOR SUPERFAMILY ANTIPORTER, PUTATIVE, EXPRESSED-RELATED"/>
    <property type="match status" value="1"/>
</dbReference>
<keyword evidence="5 6" id="KW-0472">Membrane</keyword>
<dbReference type="Proteomes" id="UP000324705">
    <property type="component" value="Chromosome 5A"/>
</dbReference>
<evidence type="ECO:0000313" key="8">
    <source>
        <dbReference type="Proteomes" id="UP000324705"/>
    </source>
</evidence>
<dbReference type="GO" id="GO:0016020">
    <property type="term" value="C:membrane"/>
    <property type="evidence" value="ECO:0007669"/>
    <property type="project" value="UniProtKB-SubCell"/>
</dbReference>
<protein>
    <submittedName>
        <fullName evidence="7">Uncharacterized protein</fullName>
    </submittedName>
</protein>
<comment type="subcellular location">
    <subcellularLocation>
        <location evidence="1">Membrane</location>
        <topology evidence="1">Multi-pass membrane protein</topology>
    </subcellularLocation>
</comment>
<feature type="transmembrane region" description="Helical" evidence="6">
    <location>
        <begin position="43"/>
        <end position="66"/>
    </location>
</feature>
<organism evidence="7 8">
    <name type="scientific">Triticum turgidum subsp. durum</name>
    <name type="common">Durum wheat</name>
    <name type="synonym">Triticum durum</name>
    <dbReference type="NCBI Taxonomy" id="4567"/>
    <lineage>
        <taxon>Eukaryota</taxon>
        <taxon>Viridiplantae</taxon>
        <taxon>Streptophyta</taxon>
        <taxon>Embryophyta</taxon>
        <taxon>Tracheophyta</taxon>
        <taxon>Spermatophyta</taxon>
        <taxon>Magnoliopsida</taxon>
        <taxon>Liliopsida</taxon>
        <taxon>Poales</taxon>
        <taxon>Poaceae</taxon>
        <taxon>BOP clade</taxon>
        <taxon>Pooideae</taxon>
        <taxon>Triticodae</taxon>
        <taxon>Triticeae</taxon>
        <taxon>Triticinae</taxon>
        <taxon>Triticum</taxon>
    </lineage>
</organism>
<evidence type="ECO:0000313" key="7">
    <source>
        <dbReference type="EMBL" id="VAI15842.1"/>
    </source>
</evidence>
<keyword evidence="3 6" id="KW-0812">Transmembrane</keyword>
<dbReference type="PANTHER" id="PTHR23504">
    <property type="entry name" value="MAJOR FACILITATOR SUPERFAMILY DOMAIN-CONTAINING PROTEIN 10"/>
    <property type="match status" value="1"/>
</dbReference>
<dbReference type="EMBL" id="LT934119">
    <property type="protein sequence ID" value="VAI15842.1"/>
    <property type="molecule type" value="Genomic_DNA"/>
</dbReference>
<evidence type="ECO:0000256" key="3">
    <source>
        <dbReference type="ARBA" id="ARBA00022692"/>
    </source>
</evidence>
<sequence length="113" mass="12539">MGESPPPTPPPPAAPAKVYYEGCPGCAMERRKESSTGTPYKELFFVGITTFASSLPITSLFPFLYFMIQDLHVAQREEDIGFYAGFLVHHIWLVEVSHRSFGAWLQIASDGSL</sequence>
<evidence type="ECO:0000256" key="1">
    <source>
        <dbReference type="ARBA" id="ARBA00004141"/>
    </source>
</evidence>
<keyword evidence="2" id="KW-0813">Transport</keyword>
<name>A0A9R0WM75_TRITD</name>
<reference evidence="7 8" key="1">
    <citation type="submission" date="2017-09" db="EMBL/GenBank/DDBJ databases">
        <authorList>
            <consortium name="International Durum Wheat Genome Sequencing Consortium (IDWGSC)"/>
            <person name="Milanesi L."/>
        </authorList>
    </citation>
    <scope>NUCLEOTIDE SEQUENCE [LARGE SCALE GENOMIC DNA]</scope>
    <source>
        <strain evidence="8">cv. Svevo</strain>
    </source>
</reference>